<dbReference type="Proteomes" id="UP000827092">
    <property type="component" value="Unassembled WGS sequence"/>
</dbReference>
<evidence type="ECO:0000313" key="2">
    <source>
        <dbReference type="Proteomes" id="UP000827092"/>
    </source>
</evidence>
<accession>A0AAV6U5A6</accession>
<dbReference type="EMBL" id="JAFNEN010000652">
    <property type="protein sequence ID" value="KAG8179033.1"/>
    <property type="molecule type" value="Genomic_DNA"/>
</dbReference>
<organism evidence="1 2">
    <name type="scientific">Oedothorax gibbosus</name>
    <dbReference type="NCBI Taxonomy" id="931172"/>
    <lineage>
        <taxon>Eukaryota</taxon>
        <taxon>Metazoa</taxon>
        <taxon>Ecdysozoa</taxon>
        <taxon>Arthropoda</taxon>
        <taxon>Chelicerata</taxon>
        <taxon>Arachnida</taxon>
        <taxon>Araneae</taxon>
        <taxon>Araneomorphae</taxon>
        <taxon>Entelegynae</taxon>
        <taxon>Araneoidea</taxon>
        <taxon>Linyphiidae</taxon>
        <taxon>Erigoninae</taxon>
        <taxon>Oedothorax</taxon>
    </lineage>
</organism>
<evidence type="ECO:0000313" key="1">
    <source>
        <dbReference type="EMBL" id="KAG8179033.1"/>
    </source>
</evidence>
<dbReference type="AlphaFoldDB" id="A0AAV6U5A6"/>
<proteinExistence type="predicted"/>
<protein>
    <submittedName>
        <fullName evidence="1">Uncharacterized protein</fullName>
    </submittedName>
</protein>
<gene>
    <name evidence="1" type="ORF">JTE90_016044</name>
</gene>
<reference evidence="1 2" key="1">
    <citation type="journal article" date="2022" name="Nat. Ecol. Evol.">
        <title>A masculinizing supergene underlies an exaggerated male reproductive morph in a spider.</title>
        <authorList>
            <person name="Hendrickx F."/>
            <person name="De Corte Z."/>
            <person name="Sonet G."/>
            <person name="Van Belleghem S.M."/>
            <person name="Kostlbacher S."/>
            <person name="Vangestel C."/>
        </authorList>
    </citation>
    <scope>NUCLEOTIDE SEQUENCE [LARGE SCALE GENOMIC DNA]</scope>
    <source>
        <strain evidence="1">W744_W776</strain>
    </source>
</reference>
<keyword evidence="2" id="KW-1185">Reference proteome</keyword>
<name>A0AAV6U5A6_9ARAC</name>
<sequence>MGCLRTIVAPFAINEIEFDGTVVRTDGPRGQRSWSKGDLVNASIVWPTGGQGGGGHHKRVDGVTPPPLRGVYGGARFRFIRGIGALCESVTEIRDFS</sequence>
<comment type="caution">
    <text evidence="1">The sequence shown here is derived from an EMBL/GenBank/DDBJ whole genome shotgun (WGS) entry which is preliminary data.</text>
</comment>